<dbReference type="PANTHER" id="PTHR31157">
    <property type="entry name" value="SCP DOMAIN-CONTAINING PROTEIN"/>
    <property type="match status" value="1"/>
</dbReference>
<feature type="domain" description="SCP" evidence="2">
    <location>
        <begin position="97"/>
        <end position="205"/>
    </location>
</feature>
<dbReference type="InterPro" id="IPR014044">
    <property type="entry name" value="CAP_dom"/>
</dbReference>
<name>A0A6J4QI51_9ACTN</name>
<keyword evidence="1" id="KW-0812">Transmembrane</keyword>
<protein>
    <recommendedName>
        <fullName evidence="2">SCP domain-containing protein</fullName>
    </recommendedName>
</protein>
<feature type="transmembrane region" description="Helical" evidence="1">
    <location>
        <begin position="48"/>
        <end position="68"/>
    </location>
</feature>
<dbReference type="CDD" id="cd05379">
    <property type="entry name" value="CAP_bacterial"/>
    <property type="match status" value="1"/>
</dbReference>
<dbReference type="SUPFAM" id="SSF55797">
    <property type="entry name" value="PR-1-like"/>
    <property type="match status" value="1"/>
</dbReference>
<evidence type="ECO:0000256" key="1">
    <source>
        <dbReference type="SAM" id="Phobius"/>
    </source>
</evidence>
<dbReference type="Gene3D" id="3.40.33.10">
    <property type="entry name" value="CAP"/>
    <property type="match status" value="1"/>
</dbReference>
<gene>
    <name evidence="3" type="ORF">AVDCRST_MAG01-01-4014</name>
</gene>
<dbReference type="AlphaFoldDB" id="A0A6J4QI51"/>
<keyword evidence="1" id="KW-1133">Transmembrane helix</keyword>
<organism evidence="3">
    <name type="scientific">uncultured Rubrobacteraceae bacterium</name>
    <dbReference type="NCBI Taxonomy" id="349277"/>
    <lineage>
        <taxon>Bacteria</taxon>
        <taxon>Bacillati</taxon>
        <taxon>Actinomycetota</taxon>
        <taxon>Rubrobacteria</taxon>
        <taxon>Rubrobacterales</taxon>
        <taxon>Rubrobacteraceae</taxon>
        <taxon>environmental samples</taxon>
    </lineage>
</organism>
<dbReference type="InterPro" id="IPR035940">
    <property type="entry name" value="CAP_sf"/>
</dbReference>
<dbReference type="Pfam" id="PF00188">
    <property type="entry name" value="CAP"/>
    <property type="match status" value="1"/>
</dbReference>
<sequence>MIKSLFTSFVEFRVLGNLCLTLRRYDASVPICSEAEGVSMAARRCASVVLATTVVAVVAAVGVFAWGAEEADARGNATARTCGGGRIDLKANEKRALQLHNRAREQRNLKRLCVHPKLQKAARAHSATMIRKDRFFHGSVGKRLKRHGYEWKTYGENIAGGSGRLGTPESIFKRWMKSRTHRPNILKRGFREVGIGTAIGTFKGKKRYTMYTADFGRRR</sequence>
<evidence type="ECO:0000259" key="2">
    <source>
        <dbReference type="Pfam" id="PF00188"/>
    </source>
</evidence>
<proteinExistence type="predicted"/>
<evidence type="ECO:0000313" key="3">
    <source>
        <dbReference type="EMBL" id="CAA9445404.1"/>
    </source>
</evidence>
<dbReference type="EMBL" id="CADCUW010000522">
    <property type="protein sequence ID" value="CAA9445404.1"/>
    <property type="molecule type" value="Genomic_DNA"/>
</dbReference>
<dbReference type="PANTHER" id="PTHR31157:SF1">
    <property type="entry name" value="SCP DOMAIN-CONTAINING PROTEIN"/>
    <property type="match status" value="1"/>
</dbReference>
<reference evidence="3" key="1">
    <citation type="submission" date="2020-02" db="EMBL/GenBank/DDBJ databases">
        <authorList>
            <person name="Meier V. D."/>
        </authorList>
    </citation>
    <scope>NUCLEOTIDE SEQUENCE</scope>
    <source>
        <strain evidence="3">AVDCRST_MAG01</strain>
    </source>
</reference>
<keyword evidence="1" id="KW-0472">Membrane</keyword>
<accession>A0A6J4QI51</accession>